<keyword evidence="3" id="KW-0238">DNA-binding</keyword>
<evidence type="ECO:0000313" key="16">
    <source>
        <dbReference type="Proteomes" id="UP000231201"/>
    </source>
</evidence>
<dbReference type="EMBL" id="AP014597">
    <property type="protein sequence ID" value="BAU17693.1"/>
    <property type="molecule type" value="Genomic_DNA"/>
</dbReference>
<evidence type="ECO:0000313" key="5">
    <source>
        <dbReference type="EMBL" id="ATV53263.1"/>
    </source>
</evidence>
<reference evidence="10 16" key="6">
    <citation type="submission" date="2017-11" db="EMBL/GenBank/DDBJ databases">
        <title>Genome sequencing of Prevotella intermedia KCOM 2833.</title>
        <authorList>
            <person name="Kook J.-K."/>
            <person name="Park S.-N."/>
            <person name="Lim Y.K."/>
        </authorList>
    </citation>
    <scope>NUCLEOTIDE SEQUENCE [LARGE SCALE GENOMIC DNA]</scope>
    <source>
        <strain evidence="10 16">KCOM 2833</strain>
    </source>
</reference>
<evidence type="ECO:0000313" key="15">
    <source>
        <dbReference type="Proteomes" id="UP000230500"/>
    </source>
</evidence>
<evidence type="ECO:0000256" key="3">
    <source>
        <dbReference type="ARBA" id="ARBA00023125"/>
    </source>
</evidence>
<keyword evidence="4" id="KW-0804">Transcription</keyword>
<dbReference type="GO" id="GO:0003677">
    <property type="term" value="F:DNA binding"/>
    <property type="evidence" value="ECO:0007669"/>
    <property type="project" value="UniProtKB-KW"/>
</dbReference>
<dbReference type="Proteomes" id="UP000231201">
    <property type="component" value="Unassembled WGS sequence"/>
</dbReference>
<dbReference type="Pfam" id="PF03965">
    <property type="entry name" value="Penicillinase_R"/>
    <property type="match status" value="1"/>
</dbReference>
<reference evidence="9 12" key="5">
    <citation type="submission" date="2017-11" db="EMBL/GenBank/DDBJ databases">
        <title>Genome sequencing of Prevotella intermedia KCOM 2698.</title>
        <authorList>
            <person name="Kook J.-K."/>
            <person name="Park S.-N."/>
            <person name="Lim Y.K."/>
        </authorList>
    </citation>
    <scope>NUCLEOTIDE SEQUENCE [LARGE SCALE GENOMIC DNA]</scope>
    <source>
        <strain evidence="9 12">KCOM 2698</strain>
    </source>
</reference>
<name>A0A0S3UJK3_PREIN</name>
<evidence type="ECO:0000313" key="6">
    <source>
        <dbReference type="EMBL" id="BAU17693.1"/>
    </source>
</evidence>
<comment type="similarity">
    <text evidence="1">Belongs to the BlaI transcriptional regulatory family.</text>
</comment>
<evidence type="ECO:0000256" key="2">
    <source>
        <dbReference type="ARBA" id="ARBA00023015"/>
    </source>
</evidence>
<evidence type="ECO:0000313" key="7">
    <source>
        <dbReference type="EMBL" id="PIK20187.1"/>
    </source>
</evidence>
<dbReference type="Proteomes" id="UP000230500">
    <property type="component" value="Unassembled WGS sequence"/>
</dbReference>
<keyword evidence="2" id="KW-0805">Transcription regulation</keyword>
<dbReference type="RefSeq" id="WP_061869362.1">
    <property type="nucleotide sequence ID" value="NZ_AP014597.1"/>
</dbReference>
<reference evidence="8 15" key="4">
    <citation type="submission" date="2017-11" db="EMBL/GenBank/DDBJ databases">
        <title>Genome sequencing of Prevotella intermedia KCOM 2069.</title>
        <authorList>
            <person name="Kook J.-K."/>
            <person name="Park S.-N."/>
            <person name="Lim Y.K."/>
        </authorList>
    </citation>
    <scope>NUCLEOTIDE SEQUENCE [LARGE SCALE GENOMIC DNA]</scope>
    <source>
        <strain evidence="8 15">KCOM 2069</strain>
    </source>
</reference>
<dbReference type="Proteomes" id="UP000217431">
    <property type="component" value="Chromosome I"/>
</dbReference>
<evidence type="ECO:0000256" key="4">
    <source>
        <dbReference type="ARBA" id="ARBA00023163"/>
    </source>
</evidence>
<dbReference type="EMBL" id="PESN01000001">
    <property type="protein sequence ID" value="PIN29263.1"/>
    <property type="molecule type" value="Genomic_DNA"/>
</dbReference>
<evidence type="ECO:0000256" key="1">
    <source>
        <dbReference type="ARBA" id="ARBA00011046"/>
    </source>
</evidence>
<dbReference type="EMBL" id="PEKN01000001">
    <property type="protein sequence ID" value="PIK20187.1"/>
    <property type="molecule type" value="Genomic_DNA"/>
</dbReference>
<dbReference type="InterPro" id="IPR005650">
    <property type="entry name" value="BlaI_family"/>
</dbReference>
<dbReference type="Proteomes" id="UP000230046">
    <property type="component" value="Unassembled WGS sequence"/>
</dbReference>
<dbReference type="SUPFAM" id="SSF46785">
    <property type="entry name" value="Winged helix' DNA-binding domain"/>
    <property type="match status" value="1"/>
</dbReference>
<dbReference type="PIRSF" id="PIRSF019455">
    <property type="entry name" value="CopR_AtkY"/>
    <property type="match status" value="1"/>
</dbReference>
<evidence type="ECO:0000313" key="11">
    <source>
        <dbReference type="Proteomes" id="UP000217431"/>
    </source>
</evidence>
<gene>
    <name evidence="7" type="ORF">CTI18_01965</name>
    <name evidence="5" type="ORF">CTM50_09605</name>
    <name evidence="9" type="ORF">CTM53_06390</name>
    <name evidence="10" type="ORF">CTM59_10690</name>
    <name evidence="8" type="ORF">CUC04_07600</name>
    <name evidence="6" type="ORF">PIOMA14_I_1185</name>
</gene>
<reference evidence="7 14" key="2">
    <citation type="submission" date="2017-11" db="EMBL/GenBank/DDBJ databases">
        <title>Genome sequencing of Prevotella intermedia KCOM 1653.</title>
        <authorList>
            <person name="Kook J.-K."/>
            <person name="Park S.-N."/>
            <person name="Lim Y.K."/>
        </authorList>
    </citation>
    <scope>NUCLEOTIDE SEQUENCE [LARGE SCALE GENOMIC DNA]</scope>
    <source>
        <strain evidence="7 14">KCOM 1653</strain>
    </source>
</reference>
<reference evidence="6 11" key="1">
    <citation type="journal article" date="2016" name="DNA Res.">
        <title>The complete genome sequencing of Prevotella intermedia strain OMA14 and a subsequent fine-scale, intra-species genomic comparison reveal an unusual amplification of conjugative and mobile transposons and identify a novel Prevotella-lineage-specific repeat.</title>
        <authorList>
            <person name="Naito M."/>
            <person name="Ogura Y."/>
            <person name="Itoh T."/>
            <person name="Shoji M."/>
            <person name="Okamoto M."/>
            <person name="Hayashi T."/>
            <person name="Nakayama K."/>
        </authorList>
    </citation>
    <scope>NUCLEOTIDE SEQUENCE [LARGE SCALE GENOMIC DNA]</scope>
    <source>
        <strain evidence="6 11">OMA14</strain>
    </source>
</reference>
<dbReference type="EMBL" id="PENH01000003">
    <property type="protein sequence ID" value="PJI23700.1"/>
    <property type="molecule type" value="Genomic_DNA"/>
</dbReference>
<protein>
    <submittedName>
        <fullName evidence="5">Transcriptional regulator</fullName>
    </submittedName>
</protein>
<dbReference type="STRING" id="28131.BWX40_02155"/>
<evidence type="ECO:0000313" key="13">
    <source>
        <dbReference type="Proteomes" id="UP000229323"/>
    </source>
</evidence>
<dbReference type="Proteomes" id="UP000229323">
    <property type="component" value="Chromosome"/>
</dbReference>
<organism evidence="6 11">
    <name type="scientific">Prevotella intermedia</name>
    <dbReference type="NCBI Taxonomy" id="28131"/>
    <lineage>
        <taxon>Bacteria</taxon>
        <taxon>Pseudomonadati</taxon>
        <taxon>Bacteroidota</taxon>
        <taxon>Bacteroidia</taxon>
        <taxon>Bacteroidales</taxon>
        <taxon>Prevotellaceae</taxon>
        <taxon>Prevotella</taxon>
    </lineage>
</organism>
<dbReference type="EMBL" id="CP024696">
    <property type="protein sequence ID" value="ATV53263.1"/>
    <property type="molecule type" value="Genomic_DNA"/>
</dbReference>
<evidence type="ECO:0000313" key="8">
    <source>
        <dbReference type="EMBL" id="PIN29263.1"/>
    </source>
</evidence>
<proteinExistence type="inferred from homology"/>
<dbReference type="InterPro" id="IPR036390">
    <property type="entry name" value="WH_DNA-bd_sf"/>
</dbReference>
<dbReference type="InterPro" id="IPR036388">
    <property type="entry name" value="WH-like_DNA-bd_sf"/>
</dbReference>
<evidence type="ECO:0000313" key="14">
    <source>
        <dbReference type="Proteomes" id="UP000230046"/>
    </source>
</evidence>
<dbReference type="EMBL" id="PENF01000001">
    <property type="protein sequence ID" value="PJI20481.1"/>
    <property type="molecule type" value="Genomic_DNA"/>
</dbReference>
<evidence type="ECO:0000313" key="10">
    <source>
        <dbReference type="EMBL" id="PJI23700.1"/>
    </source>
</evidence>
<dbReference type="Proteomes" id="UP000229102">
    <property type="component" value="Unassembled WGS sequence"/>
</dbReference>
<reference evidence="5 13" key="3">
    <citation type="submission" date="2017-11" db="EMBL/GenBank/DDBJ databases">
        <title>Genome sequencing of Prevotella intermedia KCOM 2033.</title>
        <authorList>
            <person name="Kook J.-K."/>
            <person name="Park S.-N."/>
            <person name="Lim Y.K."/>
        </authorList>
    </citation>
    <scope>NUCLEOTIDE SEQUENCE [LARGE SCALE GENOMIC DNA]</scope>
    <source>
        <strain evidence="5 13">KCOM 2033</strain>
    </source>
</reference>
<sequence length="122" mass="14307">MEKLTKQEEEIMLHIWRLGSCTTKEVLQQLEEPKPPYTTVASVMNNLKRKGYIKSKQQRAVYHFTPKIAQAEYKSDFMSSFVGNYFKNSFREMVSFFAKEDKISPEDLKDIISEIEKGKDTE</sequence>
<dbReference type="Gene3D" id="1.10.10.10">
    <property type="entry name" value="Winged helix-like DNA-binding domain superfamily/Winged helix DNA-binding domain"/>
    <property type="match status" value="1"/>
</dbReference>
<evidence type="ECO:0000313" key="9">
    <source>
        <dbReference type="EMBL" id="PJI20481.1"/>
    </source>
</evidence>
<dbReference type="GO" id="GO:0045892">
    <property type="term" value="P:negative regulation of DNA-templated transcription"/>
    <property type="evidence" value="ECO:0007669"/>
    <property type="project" value="InterPro"/>
</dbReference>
<dbReference type="AlphaFoldDB" id="A0A0S3UJK3"/>
<evidence type="ECO:0000313" key="12">
    <source>
        <dbReference type="Proteomes" id="UP000229102"/>
    </source>
</evidence>
<dbReference type="Gene3D" id="1.10.4040.10">
    <property type="entry name" value="Penicillinase repressor domain"/>
    <property type="match status" value="1"/>
</dbReference>
<accession>A0A0S3UJK3</accession>